<dbReference type="OrthoDB" id="7266652at2"/>
<name>A0A1U7H122_9CYAN</name>
<dbReference type="RefSeq" id="WP_073555720.1">
    <property type="nucleotide sequence ID" value="NZ_MRCA01000004.1"/>
</dbReference>
<accession>A0A1U7H122</accession>
<evidence type="ECO:0000313" key="3">
    <source>
        <dbReference type="Proteomes" id="UP000186391"/>
    </source>
</evidence>
<dbReference type="SUPFAM" id="SSF111126">
    <property type="entry name" value="Ligand-binding domain in the NO signalling and Golgi transport"/>
    <property type="match status" value="1"/>
</dbReference>
<organism evidence="2 3">
    <name type="scientific">Fischerella major NIES-592</name>
    <dbReference type="NCBI Taxonomy" id="210994"/>
    <lineage>
        <taxon>Bacteria</taxon>
        <taxon>Bacillati</taxon>
        <taxon>Cyanobacteriota</taxon>
        <taxon>Cyanophyceae</taxon>
        <taxon>Nostocales</taxon>
        <taxon>Hapalosiphonaceae</taxon>
        <taxon>Fischerella</taxon>
    </lineage>
</organism>
<dbReference type="PANTHER" id="PTHR45655:SF13">
    <property type="entry name" value="SOLUBLE GUANYLATE CYCLASE GCY-32-RELATED"/>
    <property type="match status" value="1"/>
</dbReference>
<dbReference type="InterPro" id="IPR011644">
    <property type="entry name" value="Heme_NO-bd"/>
</dbReference>
<dbReference type="GO" id="GO:0070482">
    <property type="term" value="P:response to oxygen levels"/>
    <property type="evidence" value="ECO:0007669"/>
    <property type="project" value="TreeGrafter"/>
</dbReference>
<protein>
    <submittedName>
        <fullName evidence="2">Heme NO-binding protein</fullName>
    </submittedName>
</protein>
<sequence>MYGLVNKAIEEMVCSRFGKNIWQEIKQEAELEVDVFISMEAYPDDITHRLVKAASVVLGLSAAEVMQAFGEYWVQYTADEGYGELMDMSGDNLPEFLENLDHLHARVGISFPKLMPPSFECTDTEEESLNLHYRSTREGLTPMVMGLVKGLGKRFDTEVDITQTQSRNEGADHDEFLVKYKPQ</sequence>
<dbReference type="Proteomes" id="UP000186391">
    <property type="component" value="Unassembled WGS sequence"/>
</dbReference>
<dbReference type="AlphaFoldDB" id="A0A1U7H122"/>
<keyword evidence="3" id="KW-1185">Reference proteome</keyword>
<reference evidence="2 3" key="1">
    <citation type="submission" date="2016-11" db="EMBL/GenBank/DDBJ databases">
        <title>Draft Genome Sequences of Nine Cyanobacterial Strains from Diverse Habitats.</title>
        <authorList>
            <person name="Zhu T."/>
            <person name="Hou S."/>
            <person name="Lu X."/>
            <person name="Hess W.R."/>
        </authorList>
    </citation>
    <scope>NUCLEOTIDE SEQUENCE [LARGE SCALE GENOMIC DNA]</scope>
    <source>
        <strain evidence="2 3">NIES-592</strain>
    </source>
</reference>
<dbReference type="InterPro" id="IPR038158">
    <property type="entry name" value="H-NOX_domain_sf"/>
</dbReference>
<dbReference type="GO" id="GO:0019934">
    <property type="term" value="P:cGMP-mediated signaling"/>
    <property type="evidence" value="ECO:0007669"/>
    <property type="project" value="TreeGrafter"/>
</dbReference>
<feature type="domain" description="Heme NO-binding" evidence="1">
    <location>
        <begin position="2"/>
        <end position="162"/>
    </location>
</feature>
<dbReference type="PANTHER" id="PTHR45655">
    <property type="entry name" value="GUANYLATE CYCLASE SOLUBLE SUBUNIT BETA-2"/>
    <property type="match status" value="1"/>
</dbReference>
<evidence type="ECO:0000259" key="1">
    <source>
        <dbReference type="Pfam" id="PF07700"/>
    </source>
</evidence>
<dbReference type="GO" id="GO:0008074">
    <property type="term" value="C:guanylate cyclase complex, soluble"/>
    <property type="evidence" value="ECO:0007669"/>
    <property type="project" value="TreeGrafter"/>
</dbReference>
<gene>
    <name evidence="2" type="ORF">NIES592_10750</name>
</gene>
<dbReference type="InterPro" id="IPR024096">
    <property type="entry name" value="NO_sig/Golgi_transp_ligand-bd"/>
</dbReference>
<dbReference type="Gene3D" id="3.90.1520.10">
    <property type="entry name" value="H-NOX domain"/>
    <property type="match status" value="1"/>
</dbReference>
<dbReference type="Pfam" id="PF07700">
    <property type="entry name" value="HNOB"/>
    <property type="match status" value="1"/>
</dbReference>
<dbReference type="GO" id="GO:0004383">
    <property type="term" value="F:guanylate cyclase activity"/>
    <property type="evidence" value="ECO:0007669"/>
    <property type="project" value="TreeGrafter"/>
</dbReference>
<proteinExistence type="predicted"/>
<comment type="caution">
    <text evidence="2">The sequence shown here is derived from an EMBL/GenBank/DDBJ whole genome shotgun (WGS) entry which is preliminary data.</text>
</comment>
<dbReference type="EMBL" id="MRCA01000004">
    <property type="protein sequence ID" value="OKH14513.1"/>
    <property type="molecule type" value="Genomic_DNA"/>
</dbReference>
<evidence type="ECO:0000313" key="2">
    <source>
        <dbReference type="EMBL" id="OKH14513.1"/>
    </source>
</evidence>
<dbReference type="GO" id="GO:0020037">
    <property type="term" value="F:heme binding"/>
    <property type="evidence" value="ECO:0007669"/>
    <property type="project" value="InterPro"/>
</dbReference>